<keyword evidence="1" id="KW-0732">Signal</keyword>
<evidence type="ECO:0000313" key="4">
    <source>
        <dbReference type="EMBL" id="QBE63860.1"/>
    </source>
</evidence>
<organism evidence="4 5">
    <name type="scientific">Pseudoduganella lutea</name>
    <dbReference type="NCBI Taxonomy" id="321985"/>
    <lineage>
        <taxon>Bacteria</taxon>
        <taxon>Pseudomonadati</taxon>
        <taxon>Pseudomonadota</taxon>
        <taxon>Betaproteobacteria</taxon>
        <taxon>Burkholderiales</taxon>
        <taxon>Oxalobacteraceae</taxon>
        <taxon>Telluria group</taxon>
        <taxon>Pseudoduganella</taxon>
    </lineage>
</organism>
<evidence type="ECO:0000313" key="5">
    <source>
        <dbReference type="Proteomes" id="UP000290637"/>
    </source>
</evidence>
<dbReference type="KEGG" id="plue:EWM63_13405"/>
<dbReference type="InterPro" id="IPR026588">
    <property type="entry name" value="Choice_anch_A"/>
</dbReference>
<reference evidence="4 5" key="1">
    <citation type="submission" date="2019-02" db="EMBL/GenBank/DDBJ databases">
        <title>Draft Genome Sequences of Six Type Strains of the Genus Massilia.</title>
        <authorList>
            <person name="Miess H."/>
            <person name="Frediansyhah A."/>
            <person name="Gross H."/>
        </authorList>
    </citation>
    <scope>NUCLEOTIDE SEQUENCE [LARGE SCALE GENOMIC DNA]</scope>
    <source>
        <strain evidence="4 5">DSM 17473</strain>
    </source>
</reference>
<keyword evidence="5" id="KW-1185">Reference proteome</keyword>
<feature type="signal peptide" evidence="1">
    <location>
        <begin position="1"/>
        <end position="25"/>
    </location>
</feature>
<feature type="domain" description="Choice-of-anchor A" evidence="3">
    <location>
        <begin position="32"/>
        <end position="284"/>
    </location>
</feature>
<evidence type="ECO:0000256" key="1">
    <source>
        <dbReference type="SAM" id="SignalP"/>
    </source>
</evidence>
<evidence type="ECO:0000259" key="3">
    <source>
        <dbReference type="Pfam" id="PF20597"/>
    </source>
</evidence>
<dbReference type="AlphaFoldDB" id="A0A4P6KXW1"/>
<dbReference type="OrthoDB" id="8591592at2"/>
<accession>A0A4P6KXW1</accession>
<sequence>MMISTFAKRLLPALMATALTCSAQAAITTIDLGAAAGYSAFFYGNVSQVVDVEGRLAVGGSLDTSGLSVGYRSAYGVTGPSLVVANDVKLINGDIFTGPKTNVDTNATTGPITEYTKQTGYGVYGGNNSSSAYHVLNKQANVIDFGAAKTQLSKLSSDLSQEAGNGTVEAKWGGLYLTGDNSSDLQIFNIHSSELNNLFLQDIKAGANVVINVTGGGTVTFSGGQDGQLQALRDRVLWNLIDATTVNMATFAYGTVLANKATLVGTGHLEGNIIANAMDARVEIGYEPFQPFGPSPVPEPATYGMLLGGLGLIGMLARRRKAASAA</sequence>
<dbReference type="InterPro" id="IPR013424">
    <property type="entry name" value="Ice-binding_C"/>
</dbReference>
<dbReference type="Proteomes" id="UP000290637">
    <property type="component" value="Chromosome"/>
</dbReference>
<proteinExistence type="predicted"/>
<dbReference type="Pfam" id="PF20597">
    <property type="entry name" value="pAdhesive_15"/>
    <property type="match status" value="1"/>
</dbReference>
<feature type="chain" id="PRO_5020696124" evidence="1">
    <location>
        <begin position="26"/>
        <end position="326"/>
    </location>
</feature>
<evidence type="ECO:0000259" key="2">
    <source>
        <dbReference type="Pfam" id="PF07589"/>
    </source>
</evidence>
<dbReference type="Pfam" id="PF07589">
    <property type="entry name" value="PEP-CTERM"/>
    <property type="match status" value="1"/>
</dbReference>
<dbReference type="NCBIfam" id="TIGR02595">
    <property type="entry name" value="PEP_CTERM"/>
    <property type="match status" value="1"/>
</dbReference>
<feature type="domain" description="Ice-binding protein C-terminal" evidence="2">
    <location>
        <begin position="296"/>
        <end position="320"/>
    </location>
</feature>
<dbReference type="RefSeq" id="WP_130186981.1">
    <property type="nucleotide sequence ID" value="NZ_CP035913.1"/>
</dbReference>
<dbReference type="NCBIfam" id="TIGR04215">
    <property type="entry name" value="choice_anch_A"/>
    <property type="match status" value="1"/>
</dbReference>
<dbReference type="EMBL" id="CP035913">
    <property type="protein sequence ID" value="QBE63860.1"/>
    <property type="molecule type" value="Genomic_DNA"/>
</dbReference>
<name>A0A4P6KXW1_9BURK</name>
<gene>
    <name evidence="4" type="ORF">EWM63_13405</name>
</gene>
<protein>
    <submittedName>
        <fullName evidence="4">Choice-of-anchor A family protein</fullName>
    </submittedName>
</protein>